<evidence type="ECO:0000313" key="1">
    <source>
        <dbReference type="EMBL" id="KAF2471866.1"/>
    </source>
</evidence>
<evidence type="ECO:0000313" key="2">
    <source>
        <dbReference type="Proteomes" id="UP000799755"/>
    </source>
</evidence>
<accession>A0ACB6QYA1</accession>
<reference evidence="1" key="1">
    <citation type="journal article" date="2020" name="Stud. Mycol.">
        <title>101 Dothideomycetes genomes: a test case for predicting lifestyles and emergence of pathogens.</title>
        <authorList>
            <person name="Haridas S."/>
            <person name="Albert R."/>
            <person name="Binder M."/>
            <person name="Bloem J."/>
            <person name="Labutti K."/>
            <person name="Salamov A."/>
            <person name="Andreopoulos B."/>
            <person name="Baker S."/>
            <person name="Barry K."/>
            <person name="Bills G."/>
            <person name="Bluhm B."/>
            <person name="Cannon C."/>
            <person name="Castanera R."/>
            <person name="Culley D."/>
            <person name="Daum C."/>
            <person name="Ezra D."/>
            <person name="Gonzalez J."/>
            <person name="Henrissat B."/>
            <person name="Kuo A."/>
            <person name="Liang C."/>
            <person name="Lipzen A."/>
            <person name="Lutzoni F."/>
            <person name="Magnuson J."/>
            <person name="Mondo S."/>
            <person name="Nolan M."/>
            <person name="Ohm R."/>
            <person name="Pangilinan J."/>
            <person name="Park H.-J."/>
            <person name="Ramirez L."/>
            <person name="Alfaro M."/>
            <person name="Sun H."/>
            <person name="Tritt A."/>
            <person name="Yoshinaga Y."/>
            <person name="Zwiers L.-H."/>
            <person name="Turgeon B."/>
            <person name="Goodwin S."/>
            <person name="Spatafora J."/>
            <person name="Crous P."/>
            <person name="Grigoriev I."/>
        </authorList>
    </citation>
    <scope>NUCLEOTIDE SEQUENCE</scope>
    <source>
        <strain evidence="1">ATCC 200398</strain>
    </source>
</reference>
<dbReference type="EMBL" id="MU003504">
    <property type="protein sequence ID" value="KAF2471866.1"/>
    <property type="molecule type" value="Genomic_DNA"/>
</dbReference>
<gene>
    <name evidence="1" type="ORF">BDR25DRAFT_23935</name>
</gene>
<comment type="caution">
    <text evidence="1">The sequence shown here is derived from an EMBL/GenBank/DDBJ whole genome shotgun (WGS) entry which is preliminary data.</text>
</comment>
<sequence length="155" mass="17134">MAAGCQHHASSMSSPTFLLASLKNLRDLTTTIRTPEAFQRHFQYQILLTGNAMGKLTYTTCHGSTPLPDTRKHATSPALLHLDAPVLLWGCETSVWYLENTRALCNSGYRRQKLVDPFVQYDGHLQARVVGVDLIPVRPVASPQFSPSTSTTYSS</sequence>
<name>A0ACB6QYA1_9PLEO</name>
<dbReference type="Proteomes" id="UP000799755">
    <property type="component" value="Unassembled WGS sequence"/>
</dbReference>
<keyword evidence="2" id="KW-1185">Reference proteome</keyword>
<proteinExistence type="predicted"/>
<organism evidence="1 2">
    <name type="scientific">Lindgomyces ingoldianus</name>
    <dbReference type="NCBI Taxonomy" id="673940"/>
    <lineage>
        <taxon>Eukaryota</taxon>
        <taxon>Fungi</taxon>
        <taxon>Dikarya</taxon>
        <taxon>Ascomycota</taxon>
        <taxon>Pezizomycotina</taxon>
        <taxon>Dothideomycetes</taxon>
        <taxon>Pleosporomycetidae</taxon>
        <taxon>Pleosporales</taxon>
        <taxon>Lindgomycetaceae</taxon>
        <taxon>Lindgomyces</taxon>
    </lineage>
</organism>
<protein>
    <submittedName>
        <fullName evidence="1">Uncharacterized protein</fullName>
    </submittedName>
</protein>